<dbReference type="EMBL" id="JAWWNJ010000121">
    <property type="protein sequence ID" value="KAK6988678.1"/>
    <property type="molecule type" value="Genomic_DNA"/>
</dbReference>
<dbReference type="Proteomes" id="UP001362999">
    <property type="component" value="Unassembled WGS sequence"/>
</dbReference>
<proteinExistence type="predicted"/>
<protein>
    <submittedName>
        <fullName evidence="1">Uncharacterized protein</fullName>
    </submittedName>
</protein>
<reference evidence="1 2" key="1">
    <citation type="journal article" date="2024" name="J Genomics">
        <title>Draft genome sequencing and assembly of Favolaschia claudopus CIRM-BRFM 2984 isolated from oak limbs.</title>
        <authorList>
            <person name="Navarro D."/>
            <person name="Drula E."/>
            <person name="Chaduli D."/>
            <person name="Cazenave R."/>
            <person name="Ahrendt S."/>
            <person name="Wang J."/>
            <person name="Lipzen A."/>
            <person name="Daum C."/>
            <person name="Barry K."/>
            <person name="Grigoriev I.V."/>
            <person name="Favel A."/>
            <person name="Rosso M.N."/>
            <person name="Martin F."/>
        </authorList>
    </citation>
    <scope>NUCLEOTIDE SEQUENCE [LARGE SCALE GENOMIC DNA]</scope>
    <source>
        <strain evidence="1 2">CIRM-BRFM 2984</strain>
    </source>
</reference>
<evidence type="ECO:0000313" key="1">
    <source>
        <dbReference type="EMBL" id="KAK6988678.1"/>
    </source>
</evidence>
<organism evidence="1 2">
    <name type="scientific">Favolaschia claudopus</name>
    <dbReference type="NCBI Taxonomy" id="2862362"/>
    <lineage>
        <taxon>Eukaryota</taxon>
        <taxon>Fungi</taxon>
        <taxon>Dikarya</taxon>
        <taxon>Basidiomycota</taxon>
        <taxon>Agaricomycotina</taxon>
        <taxon>Agaricomycetes</taxon>
        <taxon>Agaricomycetidae</taxon>
        <taxon>Agaricales</taxon>
        <taxon>Marasmiineae</taxon>
        <taxon>Mycenaceae</taxon>
        <taxon>Favolaschia</taxon>
    </lineage>
</organism>
<accession>A0AAV9ZRA2</accession>
<keyword evidence="2" id="KW-1185">Reference proteome</keyword>
<dbReference type="AlphaFoldDB" id="A0AAV9ZRA2"/>
<comment type="caution">
    <text evidence="1">The sequence shown here is derived from an EMBL/GenBank/DDBJ whole genome shotgun (WGS) entry which is preliminary data.</text>
</comment>
<gene>
    <name evidence="1" type="ORF">R3P38DRAFT_276267</name>
</gene>
<sequence>MHILAHPEICATPKLPIDLERVVFELAAHNARGEIPRYMRVAWRVKQWLEPVLYQFLFVAVYNPNTLPDGPVGELRRIRIEAMLSLISTKPPSFLRSIKRLILNVAIEQHAKIFDLLVLSACSHVTDLYLMSGRRQLSPAYLPRLCELRHLRRLTVAAGLLFYPNPVDYGSPLFRNITHLELLQNYKPIIFRIGQDLAQAPSLTHIAFASTADVPVLHAAVRVIERLKCILFRADGSTRLAAIQPLSPDDRLVCMAYHYSLVLPWYYGAVNGEDDWAVADKFIAAKRDGKIDASHYLISDKDRIWMRHAPMNLGNI</sequence>
<name>A0AAV9ZRA2_9AGAR</name>
<evidence type="ECO:0000313" key="2">
    <source>
        <dbReference type="Proteomes" id="UP001362999"/>
    </source>
</evidence>